<comment type="caution">
    <text evidence="1">The sequence shown here is derived from an EMBL/GenBank/DDBJ whole genome shotgun (WGS) entry which is preliminary data.</text>
</comment>
<protein>
    <submittedName>
        <fullName evidence="1">Uncharacterized protein</fullName>
    </submittedName>
</protein>
<accession>A0A2P7SEN4</accession>
<dbReference type="Proteomes" id="UP000240653">
    <property type="component" value="Unassembled WGS sequence"/>
</dbReference>
<dbReference type="EMBL" id="PXYL01000005">
    <property type="protein sequence ID" value="PSJ60771.1"/>
    <property type="molecule type" value="Genomic_DNA"/>
</dbReference>
<proteinExistence type="predicted"/>
<sequence length="62" mass="6891">MKHVRELTDQDLRVALERNATKIAEVTMALLELREHVETAPVLLESAIIQRIDAILLGGAQS</sequence>
<gene>
    <name evidence="1" type="ORF">C7I85_12065</name>
</gene>
<name>A0A2P7SEN4_9HYPH</name>
<keyword evidence="2" id="KW-1185">Reference proteome</keyword>
<evidence type="ECO:0000313" key="2">
    <source>
        <dbReference type="Proteomes" id="UP000240653"/>
    </source>
</evidence>
<dbReference type="AlphaFoldDB" id="A0A2P7SEN4"/>
<reference evidence="1 2" key="1">
    <citation type="submission" date="2018-03" db="EMBL/GenBank/DDBJ databases">
        <title>The draft genome of Mesorhizobium soli JCM 19897.</title>
        <authorList>
            <person name="Li L."/>
            <person name="Liu L."/>
            <person name="Liang L."/>
            <person name="Wang T."/>
            <person name="Zhang X."/>
        </authorList>
    </citation>
    <scope>NUCLEOTIDE SEQUENCE [LARGE SCALE GENOMIC DNA]</scope>
    <source>
        <strain evidence="1 2">JCM 19897</strain>
    </source>
</reference>
<dbReference type="RefSeq" id="WP_106724236.1">
    <property type="nucleotide sequence ID" value="NZ_PXYL01000005.1"/>
</dbReference>
<organism evidence="1 2">
    <name type="scientific">Pseudaminobacter soli</name>
    <name type="common">ex Li et al. 2025</name>
    <dbReference type="NCBI Taxonomy" id="1295366"/>
    <lineage>
        <taxon>Bacteria</taxon>
        <taxon>Pseudomonadati</taxon>
        <taxon>Pseudomonadota</taxon>
        <taxon>Alphaproteobacteria</taxon>
        <taxon>Hyphomicrobiales</taxon>
        <taxon>Phyllobacteriaceae</taxon>
        <taxon>Pseudaminobacter</taxon>
    </lineage>
</organism>
<evidence type="ECO:0000313" key="1">
    <source>
        <dbReference type="EMBL" id="PSJ60771.1"/>
    </source>
</evidence>